<keyword evidence="3" id="KW-1185">Reference proteome</keyword>
<proteinExistence type="predicted"/>
<dbReference type="Proteomes" id="UP001066276">
    <property type="component" value="Chromosome 2_1"/>
</dbReference>
<dbReference type="AlphaFoldDB" id="A0AAV7VCW2"/>
<evidence type="ECO:0000256" key="1">
    <source>
        <dbReference type="SAM" id="MobiDB-lite"/>
    </source>
</evidence>
<comment type="caution">
    <text evidence="2">The sequence shown here is derived from an EMBL/GenBank/DDBJ whole genome shotgun (WGS) entry which is preliminary data.</text>
</comment>
<dbReference type="EMBL" id="JANPWB010000003">
    <property type="protein sequence ID" value="KAJ1198612.1"/>
    <property type="molecule type" value="Genomic_DNA"/>
</dbReference>
<protein>
    <submittedName>
        <fullName evidence="2">Uncharacterized protein</fullName>
    </submittedName>
</protein>
<name>A0AAV7VCW2_PLEWA</name>
<gene>
    <name evidence="2" type="ORF">NDU88_002451</name>
</gene>
<evidence type="ECO:0000313" key="3">
    <source>
        <dbReference type="Proteomes" id="UP001066276"/>
    </source>
</evidence>
<sequence length="125" mass="14030">MTERAYEERTDGGNPEVKEAGQNRGRVIGILEGTAKEGRSEAHDMGKMPRGASKETEEFRRMADLSCRWSEKDLGLPGEREISKDLTTSQEGRGVSRCFKEVFEYGHSLLPSSSYEYRPPAAANW</sequence>
<reference evidence="2" key="1">
    <citation type="journal article" date="2022" name="bioRxiv">
        <title>Sequencing and chromosome-scale assembly of the giantPleurodeles waltlgenome.</title>
        <authorList>
            <person name="Brown T."/>
            <person name="Elewa A."/>
            <person name="Iarovenko S."/>
            <person name="Subramanian E."/>
            <person name="Araus A.J."/>
            <person name="Petzold A."/>
            <person name="Susuki M."/>
            <person name="Suzuki K.-i.T."/>
            <person name="Hayashi T."/>
            <person name="Toyoda A."/>
            <person name="Oliveira C."/>
            <person name="Osipova E."/>
            <person name="Leigh N.D."/>
            <person name="Simon A."/>
            <person name="Yun M.H."/>
        </authorList>
    </citation>
    <scope>NUCLEOTIDE SEQUENCE</scope>
    <source>
        <strain evidence="2">20211129_DDA</strain>
        <tissue evidence="2">Liver</tissue>
    </source>
</reference>
<accession>A0AAV7VCW2</accession>
<feature type="compositionally biased region" description="Basic and acidic residues" evidence="1">
    <location>
        <begin position="1"/>
        <end position="21"/>
    </location>
</feature>
<feature type="region of interest" description="Disordered" evidence="1">
    <location>
        <begin position="1"/>
        <end position="57"/>
    </location>
</feature>
<organism evidence="2 3">
    <name type="scientific">Pleurodeles waltl</name>
    <name type="common">Iberian ribbed newt</name>
    <dbReference type="NCBI Taxonomy" id="8319"/>
    <lineage>
        <taxon>Eukaryota</taxon>
        <taxon>Metazoa</taxon>
        <taxon>Chordata</taxon>
        <taxon>Craniata</taxon>
        <taxon>Vertebrata</taxon>
        <taxon>Euteleostomi</taxon>
        <taxon>Amphibia</taxon>
        <taxon>Batrachia</taxon>
        <taxon>Caudata</taxon>
        <taxon>Salamandroidea</taxon>
        <taxon>Salamandridae</taxon>
        <taxon>Pleurodelinae</taxon>
        <taxon>Pleurodeles</taxon>
    </lineage>
</organism>
<evidence type="ECO:0000313" key="2">
    <source>
        <dbReference type="EMBL" id="KAJ1198612.1"/>
    </source>
</evidence>
<feature type="compositionally biased region" description="Basic and acidic residues" evidence="1">
    <location>
        <begin position="34"/>
        <end position="57"/>
    </location>
</feature>